<evidence type="ECO:0000313" key="1">
    <source>
        <dbReference type="EMBL" id="SSX27263.1"/>
    </source>
</evidence>
<reference evidence="1" key="1">
    <citation type="submission" date="2018-07" db="EMBL/GenBank/DDBJ databases">
        <authorList>
            <person name="Quirk P.G."/>
            <person name="Krulwich T.A."/>
        </authorList>
    </citation>
    <scope>NUCLEOTIDE SEQUENCE</scope>
</reference>
<accession>A0A336MEN2</accession>
<dbReference type="EMBL" id="UFQT01000792">
    <property type="protein sequence ID" value="SSX27263.1"/>
    <property type="molecule type" value="Genomic_DNA"/>
</dbReference>
<organism evidence="1">
    <name type="scientific">Culicoides sonorensis</name>
    <name type="common">Biting midge</name>
    <dbReference type="NCBI Taxonomy" id="179676"/>
    <lineage>
        <taxon>Eukaryota</taxon>
        <taxon>Metazoa</taxon>
        <taxon>Ecdysozoa</taxon>
        <taxon>Arthropoda</taxon>
        <taxon>Hexapoda</taxon>
        <taxon>Insecta</taxon>
        <taxon>Pterygota</taxon>
        <taxon>Neoptera</taxon>
        <taxon>Endopterygota</taxon>
        <taxon>Diptera</taxon>
        <taxon>Nematocera</taxon>
        <taxon>Chironomoidea</taxon>
        <taxon>Ceratopogonidae</taxon>
        <taxon>Ceratopogoninae</taxon>
        <taxon>Culicoides</taxon>
        <taxon>Monoculicoides</taxon>
    </lineage>
</organism>
<sequence length="88" mass="10373">MKKNLFTLNMRDKKKSLKDLFLITIKDLVLTYLKCNQIRLKFQEEIDDNAFFIITRHTIIIIDDKFLDALLGAFSYLSSPKRDAYIIA</sequence>
<dbReference type="AlphaFoldDB" id="A0A336MEN2"/>
<gene>
    <name evidence="1" type="primary">CSON014337</name>
</gene>
<dbReference type="VEuPathDB" id="VectorBase:CSON014337"/>
<protein>
    <submittedName>
        <fullName evidence="1">CSON014337 protein</fullName>
    </submittedName>
</protein>
<name>A0A336MEN2_CULSO</name>
<proteinExistence type="predicted"/>